<evidence type="ECO:0000313" key="2">
    <source>
        <dbReference type="EMBL" id="MBC2845322.1"/>
    </source>
</evidence>
<proteinExistence type="predicted"/>
<keyword evidence="1" id="KW-0472">Membrane</keyword>
<dbReference type="Gene3D" id="1.25.10.10">
    <property type="entry name" value="Leucine-rich Repeat Variant"/>
    <property type="match status" value="1"/>
</dbReference>
<dbReference type="EMBL" id="JACLCP010000002">
    <property type="protein sequence ID" value="MBC2845322.1"/>
    <property type="molecule type" value="Genomic_DNA"/>
</dbReference>
<evidence type="ECO:0008006" key="4">
    <source>
        <dbReference type="Google" id="ProtNLM"/>
    </source>
</evidence>
<dbReference type="InterPro" id="IPR011989">
    <property type="entry name" value="ARM-like"/>
</dbReference>
<dbReference type="AlphaFoldDB" id="A0A842IQ36"/>
<organism evidence="2 3">
    <name type="scientific">Winogradskyella flava</name>
    <dbReference type="NCBI Taxonomy" id="1884876"/>
    <lineage>
        <taxon>Bacteria</taxon>
        <taxon>Pseudomonadati</taxon>
        <taxon>Bacteroidota</taxon>
        <taxon>Flavobacteriia</taxon>
        <taxon>Flavobacteriales</taxon>
        <taxon>Flavobacteriaceae</taxon>
        <taxon>Winogradskyella</taxon>
    </lineage>
</organism>
<keyword evidence="1" id="KW-1133">Transmembrane helix</keyword>
<keyword evidence="3" id="KW-1185">Reference proteome</keyword>
<sequence>MSLEHFIKDHKTAFDDSKMSEDTTLDFEARLQQELHQGSKPVRRLRAMRYVSIAASVVLLIALGYWYQNEQQRIEVRDNLVSALDASDTNSSRLEAIYDIEDQLADEEEDEKILQAFFKILKTDSDANSKIAVIDALLKFPDNQLVRNHLIDALGNETEPLVQLKLIKSVALLREQRAKAPLKKIIENEESLPLVKGNASDLLAMLNQ</sequence>
<reference evidence="2" key="1">
    <citation type="submission" date="2020-08" db="EMBL/GenBank/DDBJ databases">
        <title>Winogradskyella ouciana sp. nov., isolated from the hadal seawater of the Mariana Trench.</title>
        <authorList>
            <person name="He X."/>
        </authorList>
    </citation>
    <scope>NUCLEOTIDE SEQUENCE [LARGE SCALE GENOMIC DNA]</scope>
    <source>
        <strain evidence="2">KCTC 52348</strain>
    </source>
</reference>
<accession>A0A842IQ36</accession>
<dbReference type="Proteomes" id="UP000533900">
    <property type="component" value="Unassembled WGS sequence"/>
</dbReference>
<keyword evidence="1" id="KW-0812">Transmembrane</keyword>
<evidence type="ECO:0000256" key="1">
    <source>
        <dbReference type="SAM" id="Phobius"/>
    </source>
</evidence>
<dbReference type="RefSeq" id="WP_185789025.1">
    <property type="nucleotide sequence ID" value="NZ_JACLCP010000002.1"/>
</dbReference>
<comment type="caution">
    <text evidence="2">The sequence shown here is derived from an EMBL/GenBank/DDBJ whole genome shotgun (WGS) entry which is preliminary data.</text>
</comment>
<gene>
    <name evidence="2" type="ORF">H7F21_09485</name>
</gene>
<dbReference type="InterPro" id="IPR016024">
    <property type="entry name" value="ARM-type_fold"/>
</dbReference>
<feature type="transmembrane region" description="Helical" evidence="1">
    <location>
        <begin position="47"/>
        <end position="67"/>
    </location>
</feature>
<name>A0A842IQ36_9FLAO</name>
<dbReference type="SUPFAM" id="SSF48371">
    <property type="entry name" value="ARM repeat"/>
    <property type="match status" value="1"/>
</dbReference>
<protein>
    <recommendedName>
        <fullName evidence="4">HEAT repeat-containing protein</fullName>
    </recommendedName>
</protein>
<evidence type="ECO:0000313" key="3">
    <source>
        <dbReference type="Proteomes" id="UP000533900"/>
    </source>
</evidence>